<keyword evidence="2" id="KW-0812">Transmembrane</keyword>
<gene>
    <name evidence="3" type="ORF">GCM10009682_34890</name>
</gene>
<keyword evidence="2" id="KW-0472">Membrane</keyword>
<dbReference type="Gene3D" id="2.130.10.10">
    <property type="entry name" value="YVTN repeat-like/Quinoprotein amine dehydrogenase"/>
    <property type="match status" value="1"/>
</dbReference>
<feature type="compositionally biased region" description="Low complexity" evidence="1">
    <location>
        <begin position="533"/>
        <end position="594"/>
    </location>
</feature>
<reference evidence="4" key="1">
    <citation type="journal article" date="2019" name="Int. J. Syst. Evol. Microbiol.">
        <title>The Global Catalogue of Microorganisms (GCM) 10K type strain sequencing project: providing services to taxonomists for standard genome sequencing and annotation.</title>
        <authorList>
            <consortium name="The Broad Institute Genomics Platform"/>
            <consortium name="The Broad Institute Genome Sequencing Center for Infectious Disease"/>
            <person name="Wu L."/>
            <person name="Ma J."/>
        </authorList>
    </citation>
    <scope>NUCLEOTIDE SEQUENCE [LARGE SCALE GENOMIC DNA]</scope>
    <source>
        <strain evidence="4">JCM 13250</strain>
    </source>
</reference>
<feature type="region of interest" description="Disordered" evidence="1">
    <location>
        <begin position="346"/>
        <end position="375"/>
    </location>
</feature>
<evidence type="ECO:0000313" key="3">
    <source>
        <dbReference type="EMBL" id="GAA1810249.1"/>
    </source>
</evidence>
<feature type="transmembrane region" description="Helical" evidence="2">
    <location>
        <begin position="390"/>
        <end position="409"/>
    </location>
</feature>
<protein>
    <submittedName>
        <fullName evidence="3">Uncharacterized protein</fullName>
    </submittedName>
</protein>
<feature type="region of interest" description="Disordered" evidence="1">
    <location>
        <begin position="533"/>
        <end position="600"/>
    </location>
</feature>
<feature type="compositionally biased region" description="Acidic residues" evidence="1">
    <location>
        <begin position="419"/>
        <end position="432"/>
    </location>
</feature>
<feature type="transmembrane region" description="Helical" evidence="2">
    <location>
        <begin position="46"/>
        <end position="68"/>
    </location>
</feature>
<accession>A0ABP4YDZ5</accession>
<evidence type="ECO:0000313" key="4">
    <source>
        <dbReference type="Proteomes" id="UP001500218"/>
    </source>
</evidence>
<dbReference type="Proteomes" id="UP001500218">
    <property type="component" value="Unassembled WGS sequence"/>
</dbReference>
<dbReference type="InterPro" id="IPR015943">
    <property type="entry name" value="WD40/YVTN_repeat-like_dom_sf"/>
</dbReference>
<keyword evidence="2" id="KW-1133">Transmembrane helix</keyword>
<proteinExistence type="predicted"/>
<comment type="caution">
    <text evidence="3">The sequence shown here is derived from an EMBL/GenBank/DDBJ whole genome shotgun (WGS) entry which is preliminary data.</text>
</comment>
<evidence type="ECO:0000256" key="1">
    <source>
        <dbReference type="SAM" id="MobiDB-lite"/>
    </source>
</evidence>
<dbReference type="SUPFAM" id="SSF63829">
    <property type="entry name" value="Calcium-dependent phosphotriesterase"/>
    <property type="match status" value="1"/>
</dbReference>
<organism evidence="3 4">
    <name type="scientific">Luedemannella flava</name>
    <dbReference type="NCBI Taxonomy" id="349316"/>
    <lineage>
        <taxon>Bacteria</taxon>
        <taxon>Bacillati</taxon>
        <taxon>Actinomycetota</taxon>
        <taxon>Actinomycetes</taxon>
        <taxon>Micromonosporales</taxon>
        <taxon>Micromonosporaceae</taxon>
        <taxon>Luedemannella</taxon>
    </lineage>
</organism>
<keyword evidence="4" id="KW-1185">Reference proteome</keyword>
<name>A0ABP4YDZ5_9ACTN</name>
<dbReference type="EMBL" id="BAAALT010000101">
    <property type="protein sequence ID" value="GAA1810249.1"/>
    <property type="molecule type" value="Genomic_DNA"/>
</dbReference>
<evidence type="ECO:0000256" key="2">
    <source>
        <dbReference type="SAM" id="Phobius"/>
    </source>
</evidence>
<feature type="region of interest" description="Disordered" evidence="1">
    <location>
        <begin position="413"/>
        <end position="460"/>
    </location>
</feature>
<sequence>MNRHLRILTIRKISLTSGRRTGSEAAARASLCQTGAMRRVLSPHHVASVIVLAAGLALGPVTAAAAAAPTPDPSASSDTGGADALIIGEPVAGKKVCTISGTGLKAITGLVAIESGFAAITDGFRSNLGLAFLDEKCKVTDTFTNSAGRRSPQDLALGKDGKTIWVADFGDAKNRPSIAVWKVPANHTSAATIYRMTFPDDPHPAQALLLDGDDTPIVLTNDGGATELYKPTKKLVGNDTTGVPMEKVGEFKPAKTDTENDMSVLANQVTGAARSPDGSKVVIRTYADAYEFDVADGDVVKAVTTGKPRITRLPNETSGESITYSADGALFYTTSKLEADASDSPKILSYKPHVPPAPEPSGDGGGGGLQSPGAELSWFDRLGPSDLTRIAAAVGAVGLALAIAGIVGIRRARRRRREEEEDEYDDYDDGYDEAPAPRRGGGEYGAPPQPRDARYAGDGYDDFDPYAAPAGMAAAGQRGGTYGGAAGYDQGYEQGYAQQGYDQGYAQQGYDQGYAQQGYDQGYAQQGYDQGYAQQGYDQSGYGAQQGYEQGYGQQGYDQYGQQGYEQGYAQQGYDQGQYGQQQQYGEYDGYDQQYDPRRR</sequence>